<sequence>MHAFFYAVPVIIYFFVGAAVVYVTLRRTAEESPATRRAEIWRAYTVLLMPVLVGPILIGGISGGNLLRFLAAEIILAAAVLLAAAITVRKAVPSRDR</sequence>
<keyword evidence="1" id="KW-0812">Transmembrane</keyword>
<keyword evidence="1" id="KW-0472">Membrane</keyword>
<dbReference type="Proteomes" id="UP000515512">
    <property type="component" value="Chromosome"/>
</dbReference>
<name>A0A7D6ZYT8_9NOCA</name>
<keyword evidence="1" id="KW-1133">Transmembrane helix</keyword>
<gene>
    <name evidence="2" type="ORF">H0264_06165</name>
</gene>
<feature type="transmembrane region" description="Helical" evidence="1">
    <location>
        <begin position="69"/>
        <end position="88"/>
    </location>
</feature>
<accession>A0A7D6ZYT8</accession>
<proteinExistence type="predicted"/>
<protein>
    <submittedName>
        <fullName evidence="2">Uncharacterized protein</fullName>
    </submittedName>
</protein>
<organism evidence="2 3">
    <name type="scientific">Nocardia huaxiensis</name>
    <dbReference type="NCBI Taxonomy" id="2755382"/>
    <lineage>
        <taxon>Bacteria</taxon>
        <taxon>Bacillati</taxon>
        <taxon>Actinomycetota</taxon>
        <taxon>Actinomycetes</taxon>
        <taxon>Mycobacteriales</taxon>
        <taxon>Nocardiaceae</taxon>
        <taxon>Nocardia</taxon>
    </lineage>
</organism>
<dbReference type="RefSeq" id="WP_181583064.1">
    <property type="nucleotide sequence ID" value="NZ_CP059399.1"/>
</dbReference>
<dbReference type="KEGG" id="nhu:H0264_06165"/>
<evidence type="ECO:0000313" key="3">
    <source>
        <dbReference type="Proteomes" id="UP000515512"/>
    </source>
</evidence>
<dbReference type="AlphaFoldDB" id="A0A7D6ZYT8"/>
<reference evidence="2 3" key="1">
    <citation type="submission" date="2020-07" db="EMBL/GenBank/DDBJ databases">
        <authorList>
            <person name="Zhuang K."/>
            <person name="Ran Y."/>
        </authorList>
    </citation>
    <scope>NUCLEOTIDE SEQUENCE [LARGE SCALE GENOMIC DNA]</scope>
    <source>
        <strain evidence="2 3">WCH-YHL-001</strain>
    </source>
</reference>
<feature type="transmembrane region" description="Helical" evidence="1">
    <location>
        <begin position="6"/>
        <end position="25"/>
    </location>
</feature>
<evidence type="ECO:0000313" key="2">
    <source>
        <dbReference type="EMBL" id="QLY31889.1"/>
    </source>
</evidence>
<keyword evidence="3" id="KW-1185">Reference proteome</keyword>
<dbReference type="EMBL" id="CP059399">
    <property type="protein sequence ID" value="QLY31889.1"/>
    <property type="molecule type" value="Genomic_DNA"/>
</dbReference>
<evidence type="ECO:0000256" key="1">
    <source>
        <dbReference type="SAM" id="Phobius"/>
    </source>
</evidence>
<feature type="transmembrane region" description="Helical" evidence="1">
    <location>
        <begin position="46"/>
        <end position="63"/>
    </location>
</feature>